<name>A0A7X0PBC8_9BURK</name>
<dbReference type="SUPFAM" id="SSF51905">
    <property type="entry name" value="FAD/NAD(P)-binding domain"/>
    <property type="match status" value="1"/>
</dbReference>
<dbReference type="SUPFAM" id="SSF54373">
    <property type="entry name" value="FAD-linked reductases, C-terminal domain"/>
    <property type="match status" value="1"/>
</dbReference>
<keyword evidence="3" id="KW-0274">FAD</keyword>
<evidence type="ECO:0000256" key="4">
    <source>
        <dbReference type="ARBA" id="ARBA00023002"/>
    </source>
</evidence>
<dbReference type="EMBL" id="JACHLK010000002">
    <property type="protein sequence ID" value="MBB6558798.1"/>
    <property type="molecule type" value="Genomic_DNA"/>
</dbReference>
<accession>A0A7X0PBC8</accession>
<comment type="cofactor">
    <cofactor evidence="1">
        <name>FAD</name>
        <dbReference type="ChEBI" id="CHEBI:57692"/>
    </cofactor>
</comment>
<dbReference type="InterPro" id="IPR036188">
    <property type="entry name" value="FAD/NAD-bd_sf"/>
</dbReference>
<evidence type="ECO:0000256" key="3">
    <source>
        <dbReference type="ARBA" id="ARBA00022827"/>
    </source>
</evidence>
<evidence type="ECO:0000313" key="6">
    <source>
        <dbReference type="EMBL" id="MBB6558798.1"/>
    </source>
</evidence>
<comment type="caution">
    <text evidence="6">The sequence shown here is derived from an EMBL/GenBank/DDBJ whole genome shotgun (WGS) entry which is preliminary data.</text>
</comment>
<dbReference type="InterPro" id="IPR006076">
    <property type="entry name" value="FAD-dep_OxRdtase"/>
</dbReference>
<sequence>MPQHFDTIVIGLGAVGSATLYQLARRGAKVLGLDQFQPPHSLGSSHGQTRITRLAVGEGDEYVPLVRRSHEIWRELEAATGQSIYTRTHGLVLGPRDGAPVHQGRRHDFVHSTIDIARRHGIDHEVLDHADLRRRYPQFQLHDHEFAYWERDAGFVRPEAAISAQLQQAQVHGATVQAGVRVTGLAREGGHLRVDTTQGSYRAEQVVLAAGPWLPGLLGQELQHAWAPKLAVYRQVMFWFDVAAAAPSFEPSAFPVFIWTFRDGPDDSIYGFPIAEAGTSAFKIATAQYLETTTPDTVDRTVAGAEKDSMLQRHVLPRFQAPGAHCTDARACLYTVTPDHGFVVDRLPGWPGVHVASACSGHGFKHSAAVGEALAQQVLDLPERLDLRPFGHTLRGLAV</sequence>
<protein>
    <submittedName>
        <fullName evidence="6">Sarcosine oxidase</fullName>
        <ecNumber evidence="6">1.5.3.1</ecNumber>
    </submittedName>
</protein>
<proteinExistence type="predicted"/>
<reference evidence="6 7" key="1">
    <citation type="submission" date="2020-08" db="EMBL/GenBank/DDBJ databases">
        <title>Functional genomics of gut bacteria from endangered species of beetles.</title>
        <authorList>
            <person name="Carlos-Shanley C."/>
        </authorList>
    </citation>
    <scope>NUCLEOTIDE SEQUENCE [LARGE SCALE GENOMIC DNA]</scope>
    <source>
        <strain evidence="6 7">S00198</strain>
    </source>
</reference>
<evidence type="ECO:0000256" key="2">
    <source>
        <dbReference type="ARBA" id="ARBA00022630"/>
    </source>
</evidence>
<dbReference type="GO" id="GO:0050660">
    <property type="term" value="F:flavin adenine dinucleotide binding"/>
    <property type="evidence" value="ECO:0007669"/>
    <property type="project" value="InterPro"/>
</dbReference>
<dbReference type="Gene3D" id="3.30.9.10">
    <property type="entry name" value="D-Amino Acid Oxidase, subunit A, domain 2"/>
    <property type="match status" value="1"/>
</dbReference>
<dbReference type="AlphaFoldDB" id="A0A7X0PBC8"/>
<dbReference type="Pfam" id="PF01266">
    <property type="entry name" value="DAO"/>
    <property type="match status" value="1"/>
</dbReference>
<dbReference type="NCBIfam" id="NF008425">
    <property type="entry name" value="PRK11259.1"/>
    <property type="match status" value="1"/>
</dbReference>
<keyword evidence="2" id="KW-0285">Flavoprotein</keyword>
<dbReference type="RefSeq" id="WP_184856221.1">
    <property type="nucleotide sequence ID" value="NZ_JACHLK010000002.1"/>
</dbReference>
<keyword evidence="7" id="KW-1185">Reference proteome</keyword>
<dbReference type="PANTHER" id="PTHR10961">
    <property type="entry name" value="PEROXISOMAL SARCOSINE OXIDASE"/>
    <property type="match status" value="1"/>
</dbReference>
<evidence type="ECO:0000256" key="1">
    <source>
        <dbReference type="ARBA" id="ARBA00001974"/>
    </source>
</evidence>
<organism evidence="6 7">
    <name type="scientific">Acidovorax soli</name>
    <dbReference type="NCBI Taxonomy" id="592050"/>
    <lineage>
        <taxon>Bacteria</taxon>
        <taxon>Pseudomonadati</taxon>
        <taxon>Pseudomonadota</taxon>
        <taxon>Betaproteobacteria</taxon>
        <taxon>Burkholderiales</taxon>
        <taxon>Comamonadaceae</taxon>
        <taxon>Acidovorax</taxon>
    </lineage>
</organism>
<dbReference type="EC" id="1.5.3.1" evidence="6"/>
<dbReference type="GO" id="GO:0008115">
    <property type="term" value="F:sarcosine oxidase activity"/>
    <property type="evidence" value="ECO:0007669"/>
    <property type="project" value="UniProtKB-EC"/>
</dbReference>
<feature type="domain" description="FAD dependent oxidoreductase" evidence="5">
    <location>
        <begin position="6"/>
        <end position="376"/>
    </location>
</feature>
<evidence type="ECO:0000259" key="5">
    <source>
        <dbReference type="Pfam" id="PF01266"/>
    </source>
</evidence>
<dbReference type="Proteomes" id="UP000575083">
    <property type="component" value="Unassembled WGS sequence"/>
</dbReference>
<dbReference type="Gene3D" id="3.50.50.60">
    <property type="entry name" value="FAD/NAD(P)-binding domain"/>
    <property type="match status" value="1"/>
</dbReference>
<dbReference type="InterPro" id="IPR045170">
    <property type="entry name" value="MTOX"/>
</dbReference>
<gene>
    <name evidence="6" type="ORF">HNP48_001462</name>
</gene>
<keyword evidence="4 6" id="KW-0560">Oxidoreductase</keyword>
<evidence type="ECO:0000313" key="7">
    <source>
        <dbReference type="Proteomes" id="UP000575083"/>
    </source>
</evidence>
<dbReference type="PANTHER" id="PTHR10961:SF7">
    <property type="entry name" value="FAD DEPENDENT OXIDOREDUCTASE DOMAIN-CONTAINING PROTEIN"/>
    <property type="match status" value="1"/>
</dbReference>